<evidence type="ECO:0000256" key="1">
    <source>
        <dbReference type="ARBA" id="ARBA00004409"/>
    </source>
</evidence>
<evidence type="ECO:0000256" key="3">
    <source>
        <dbReference type="ARBA" id="ARBA00018691"/>
    </source>
</evidence>
<evidence type="ECO:0000256" key="5">
    <source>
        <dbReference type="ARBA" id="ARBA00022692"/>
    </source>
</evidence>
<evidence type="ECO:0000256" key="7">
    <source>
        <dbReference type="ARBA" id="ARBA00023034"/>
    </source>
</evidence>
<dbReference type="GO" id="GO:0000139">
    <property type="term" value="C:Golgi membrane"/>
    <property type="evidence" value="ECO:0007669"/>
    <property type="project" value="UniProtKB-SubCell"/>
</dbReference>
<dbReference type="OMA" id="WQQEGFN"/>
<dbReference type="Proteomes" id="UP000005222">
    <property type="component" value="Chromosome A"/>
</dbReference>
<evidence type="ECO:0000259" key="14">
    <source>
        <dbReference type="Pfam" id="PF25398"/>
    </source>
</evidence>
<evidence type="ECO:0000256" key="2">
    <source>
        <dbReference type="ARBA" id="ARBA00006415"/>
    </source>
</evidence>
<evidence type="ECO:0000259" key="13">
    <source>
        <dbReference type="Pfam" id="PF08172"/>
    </source>
</evidence>
<sequence>MKENNSSLDEGKHEGTLNEVAIDSSTDQSKASGAFSKALQAWIEIDLPSLQKELDEQALEIKEDQKSSLISRKSLASKTKDFKKLPDEEKLDQFKTLLKLYQNEIDSLTNKKKHVENHFFGVYRAIAEAPDPKPLLEGSLQSVIESSETEKLRQEVANLTDLLSKKADYDSLKERLLRNEQKSAELLSSKLKVKDDEYKALIDEKESNWAQKEKNYEENLKDTKNKIEELRTSKEVTELQLSSHNKQVGQSESHSSILSELEMVTRDAESAKKRVYELEKRNEKLRRELTVSQSDAERQNLKEEFKKKVFELEGENALLSASLEQYRSKIESLVKENNAKYDIYKREASQAQQEIKSLKEKVQKMSDYDDLKSEVQLLRQIEFGFDDEANDSHKADNSNNKEIDSLLLNKNKALNKELSSLRSQHEEMVDKIKSFEEGLTNLHTELSKAREVNARLEDDLSRINESTASSKFNDNMSLVSGISKVTSQASKSGNSLVGNQGIGEDNAMLSIITKQRDRFRDRNVELEEELRKNANHISTLRREIGNLRRDNEELYERTRYLASFKKNNDVHGGSSSNNVANKRLQPVRNAIDLESNTYQENYESKLHPIEQFRIREQERINSKLSPIERLFISLTRAILATRGTRMLFATYCFCLHFMVMLMTIYVVNLNTKLIPEVGNKHSTGGITDDSAGSVARPKVVGGMT</sequence>
<protein>
    <recommendedName>
        <fullName evidence="3">Protein CASP</fullName>
    </recommendedName>
</protein>
<comment type="similarity">
    <text evidence="2">Belongs to the CASP family.</text>
</comment>
<feature type="domain" description="CASP C-terminal" evidence="13">
    <location>
        <begin position="435"/>
        <end position="669"/>
    </location>
</feature>
<comment type="subcellular location">
    <subcellularLocation>
        <location evidence="1">Golgi apparatus membrane</location>
        <topology evidence="1">Single-pass type IV membrane protein</topology>
    </subcellularLocation>
</comment>
<dbReference type="PANTHER" id="PTHR14043">
    <property type="entry name" value="CCAAT DISPLACEMENT PROTEIN-RELATED"/>
    <property type="match status" value="1"/>
</dbReference>
<keyword evidence="7" id="KW-0333">Golgi apparatus</keyword>
<dbReference type="PANTHER" id="PTHR14043:SF2">
    <property type="entry name" value="HOMEOBOX PROTEIN CUT"/>
    <property type="match status" value="1"/>
</dbReference>
<dbReference type="InParanoid" id="G8YV57"/>
<evidence type="ECO:0000256" key="8">
    <source>
        <dbReference type="ARBA" id="ARBA00023054"/>
    </source>
</evidence>
<dbReference type="STRING" id="559304.G8YV57"/>
<keyword evidence="6 12" id="KW-1133">Transmembrane helix</keyword>
<dbReference type="eggNOG" id="KOG0963">
    <property type="taxonomic scope" value="Eukaryota"/>
</dbReference>
<evidence type="ECO:0000256" key="12">
    <source>
        <dbReference type="SAM" id="Phobius"/>
    </source>
</evidence>
<organism evidence="15 17">
    <name type="scientific">Pichia sorbitophila (strain ATCC MYA-4447 / BCRC 22081 / CBS 7064 / NBRC 10061 / NRRL Y-12695)</name>
    <name type="common">Hybrid yeast</name>
    <dbReference type="NCBI Taxonomy" id="559304"/>
    <lineage>
        <taxon>Eukaryota</taxon>
        <taxon>Fungi</taxon>
        <taxon>Dikarya</taxon>
        <taxon>Ascomycota</taxon>
        <taxon>Saccharomycotina</taxon>
        <taxon>Pichiomycetes</taxon>
        <taxon>Debaryomycetaceae</taxon>
        <taxon>Millerozyma</taxon>
    </lineage>
</organism>
<dbReference type="HOGENOM" id="CLU_016758_0_0_1"/>
<evidence type="ECO:0000313" key="16">
    <source>
        <dbReference type="EMBL" id="CCE73301.1"/>
    </source>
</evidence>
<feature type="coiled-coil region" evidence="10">
    <location>
        <begin position="509"/>
        <end position="557"/>
    </location>
</feature>
<evidence type="ECO:0000313" key="15">
    <source>
        <dbReference type="EMBL" id="CCE72740.1"/>
    </source>
</evidence>
<feature type="coiled-coil region" evidence="10">
    <location>
        <begin position="91"/>
        <end position="118"/>
    </location>
</feature>
<evidence type="ECO:0000256" key="6">
    <source>
        <dbReference type="ARBA" id="ARBA00022989"/>
    </source>
</evidence>
<dbReference type="InterPro" id="IPR012955">
    <property type="entry name" value="CASP_C"/>
</dbReference>
<dbReference type="AlphaFoldDB" id="G8YV57"/>
<evidence type="ECO:0000313" key="17">
    <source>
        <dbReference type="Proteomes" id="UP000005222"/>
    </source>
</evidence>
<feature type="region of interest" description="Disordered" evidence="11">
    <location>
        <begin position="685"/>
        <end position="704"/>
    </location>
</feature>
<feature type="coiled-coil region" evidence="10">
    <location>
        <begin position="206"/>
        <end position="368"/>
    </location>
</feature>
<keyword evidence="17" id="KW-1185">Reference proteome</keyword>
<reference evidence="15" key="1">
    <citation type="submission" date="2011-10" db="EMBL/GenBank/DDBJ databases">
        <authorList>
            <person name="Genoscope - CEA"/>
        </authorList>
    </citation>
    <scope>NUCLEOTIDE SEQUENCE</scope>
    <source>
        <strain evidence="15">CBS 7064</strain>
    </source>
</reference>
<feature type="region of interest" description="Disordered" evidence="11">
    <location>
        <begin position="1"/>
        <end position="29"/>
    </location>
</feature>
<dbReference type="OrthoDB" id="10257567at2759"/>
<keyword evidence="9 12" id="KW-0472">Membrane</keyword>
<dbReference type="InterPro" id="IPR057476">
    <property type="entry name" value="Cux_N"/>
</dbReference>
<dbReference type="FunCoup" id="G8YV57">
    <property type="interactions" value="412"/>
</dbReference>
<feature type="domain" description="Cux N-terminal" evidence="14">
    <location>
        <begin position="32"/>
        <end position="142"/>
    </location>
</feature>
<evidence type="ECO:0000256" key="4">
    <source>
        <dbReference type="ARBA" id="ARBA00022448"/>
    </source>
</evidence>
<evidence type="ECO:0000256" key="10">
    <source>
        <dbReference type="SAM" id="Coils"/>
    </source>
</evidence>
<evidence type="ECO:0000256" key="11">
    <source>
        <dbReference type="SAM" id="MobiDB-lite"/>
    </source>
</evidence>
<dbReference type="Proteomes" id="UP000005222">
    <property type="component" value="Chromosome B"/>
</dbReference>
<dbReference type="Pfam" id="PF08172">
    <property type="entry name" value="CASP_C"/>
    <property type="match status" value="1"/>
</dbReference>
<dbReference type="GO" id="GO:0006891">
    <property type="term" value="P:intra-Golgi vesicle-mediated transport"/>
    <property type="evidence" value="ECO:0007669"/>
    <property type="project" value="InterPro"/>
</dbReference>
<proteinExistence type="inferred from homology"/>
<feature type="transmembrane region" description="Helical" evidence="12">
    <location>
        <begin position="646"/>
        <end position="667"/>
    </location>
</feature>
<dbReference type="EMBL" id="FO082059">
    <property type="protein sequence ID" value="CCE72740.1"/>
    <property type="molecule type" value="Genomic_DNA"/>
</dbReference>
<keyword evidence="8 10" id="KW-0175">Coiled coil</keyword>
<keyword evidence="4" id="KW-0813">Transport</keyword>
<evidence type="ECO:0000256" key="9">
    <source>
        <dbReference type="ARBA" id="ARBA00023136"/>
    </source>
</evidence>
<feature type="coiled-coil region" evidence="10">
    <location>
        <begin position="411"/>
        <end position="466"/>
    </location>
</feature>
<reference evidence="17" key="2">
    <citation type="journal article" date="2012" name="G3 (Bethesda)">
        <title>Pichia sorbitophila, an interspecies yeast hybrid reveals early steps of genome resolution following polyploidization.</title>
        <authorList>
            <person name="Leh Louis V."/>
            <person name="Despons L."/>
            <person name="Friedrich A."/>
            <person name="Martin T."/>
            <person name="Durrens P."/>
            <person name="Casaregola S."/>
            <person name="Neuveglise C."/>
            <person name="Fairhead C."/>
            <person name="Marck C."/>
            <person name="Cruz J.A."/>
            <person name="Straub M.L."/>
            <person name="Kugler V."/>
            <person name="Sacerdot C."/>
            <person name="Uzunov Z."/>
            <person name="Thierry A."/>
            <person name="Weiss S."/>
            <person name="Bleykasten C."/>
            <person name="De Montigny J."/>
            <person name="Jacques N."/>
            <person name="Jung P."/>
            <person name="Lemaire M."/>
            <person name="Mallet S."/>
            <person name="Morel G."/>
            <person name="Richard G.F."/>
            <person name="Sarkar A."/>
            <person name="Savel G."/>
            <person name="Schacherer J."/>
            <person name="Seret M.L."/>
            <person name="Talla E."/>
            <person name="Samson G."/>
            <person name="Jubin C."/>
            <person name="Poulain J."/>
            <person name="Vacherie B."/>
            <person name="Barbe V."/>
            <person name="Pelletier E."/>
            <person name="Sherman D.J."/>
            <person name="Westhof E."/>
            <person name="Weissenbach J."/>
            <person name="Baret P.V."/>
            <person name="Wincker P."/>
            <person name="Gaillardin C."/>
            <person name="Dujon B."/>
            <person name="Souciet J.L."/>
        </authorList>
    </citation>
    <scope>NUCLEOTIDE SEQUENCE [LARGE SCALE GENOMIC DNA]</scope>
    <source>
        <strain evidence="17">ATCC MYA-4447 / BCRC 22081 / CBS 7064 / NBRC 10061 / NRRL Y-12695</strain>
    </source>
</reference>
<feature type="compositionally biased region" description="Basic and acidic residues" evidence="11">
    <location>
        <begin position="1"/>
        <end position="16"/>
    </location>
</feature>
<dbReference type="Pfam" id="PF25398">
    <property type="entry name" value="CUX1_N"/>
    <property type="match status" value="1"/>
</dbReference>
<keyword evidence="5 12" id="KW-0812">Transmembrane</keyword>
<gene>
    <name evidence="15" type="primary">Piso0_000334</name>
    <name evidence="15" type="ORF">GNLVRS01_PISO0A07062g</name>
    <name evidence="16" type="ORF">GNLVRS01_PISO0B07129g</name>
</gene>
<dbReference type="EMBL" id="FO082058">
    <property type="protein sequence ID" value="CCE73301.1"/>
    <property type="molecule type" value="Genomic_DNA"/>
</dbReference>
<accession>G8YV57</accession>
<name>G8YV57_PICSO</name>